<accession>A0A6J6AL63</accession>
<organism evidence="1">
    <name type="scientific">freshwater metagenome</name>
    <dbReference type="NCBI Taxonomy" id="449393"/>
    <lineage>
        <taxon>unclassified sequences</taxon>
        <taxon>metagenomes</taxon>
        <taxon>ecological metagenomes</taxon>
    </lineage>
</organism>
<name>A0A6J6AL63_9ZZZZ</name>
<gene>
    <name evidence="1" type="ORF">UFOPK4182_00398</name>
</gene>
<dbReference type="AlphaFoldDB" id="A0A6J6AL63"/>
<proteinExistence type="predicted"/>
<dbReference type="PANTHER" id="PTHR10668:SF103">
    <property type="entry name" value="PYRIDINE NUCLEOTIDE-DISULFIDE OXIDOREDUCTASE DOMAIN-CONTAINING PROTEIN 2"/>
    <property type="match status" value="1"/>
</dbReference>
<reference evidence="1" key="1">
    <citation type="submission" date="2020-05" db="EMBL/GenBank/DDBJ databases">
        <authorList>
            <person name="Chiriac C."/>
            <person name="Salcher M."/>
            <person name="Ghai R."/>
            <person name="Kavagutti S V."/>
        </authorList>
    </citation>
    <scope>NUCLEOTIDE SEQUENCE</scope>
</reference>
<evidence type="ECO:0000313" key="1">
    <source>
        <dbReference type="EMBL" id="CAB4371148.1"/>
    </source>
</evidence>
<dbReference type="PANTHER" id="PTHR10668">
    <property type="entry name" value="PHYTOENE DEHYDROGENASE"/>
    <property type="match status" value="1"/>
</dbReference>
<dbReference type="EMBL" id="CAEUNI010000028">
    <property type="protein sequence ID" value="CAB4371148.1"/>
    <property type="molecule type" value="Genomic_DNA"/>
</dbReference>
<dbReference type="GO" id="GO:0005829">
    <property type="term" value="C:cytosol"/>
    <property type="evidence" value="ECO:0007669"/>
    <property type="project" value="TreeGrafter"/>
</dbReference>
<sequence length="101" mass="10730">MDALNSYLVDPIESVLAVNSDGTLCFEVKSPLDLEKDVRLPGGNIFHRDLTFPFKEDGDDQIWGVETDDPRIFICGAGAQRGGGVSGIPGHNAAMAVLAKG</sequence>
<protein>
    <submittedName>
        <fullName evidence="1">Unannotated protein</fullName>
    </submittedName>
</protein>